<dbReference type="EMBL" id="KN832870">
    <property type="protein sequence ID" value="KIN07273.1"/>
    <property type="molecule type" value="Genomic_DNA"/>
</dbReference>
<keyword evidence="2" id="KW-1185">Reference proteome</keyword>
<dbReference type="OrthoDB" id="2338662at2759"/>
<reference evidence="2" key="2">
    <citation type="submission" date="2015-01" db="EMBL/GenBank/DDBJ databases">
        <title>Evolutionary Origins and Diversification of the Mycorrhizal Mutualists.</title>
        <authorList>
            <consortium name="DOE Joint Genome Institute"/>
            <consortium name="Mycorrhizal Genomics Consortium"/>
            <person name="Kohler A."/>
            <person name="Kuo A."/>
            <person name="Nagy L.G."/>
            <person name="Floudas D."/>
            <person name="Copeland A."/>
            <person name="Barry K.W."/>
            <person name="Cichocki N."/>
            <person name="Veneault-Fourrey C."/>
            <person name="LaButti K."/>
            <person name="Lindquist E.A."/>
            <person name="Lipzen A."/>
            <person name="Lundell T."/>
            <person name="Morin E."/>
            <person name="Murat C."/>
            <person name="Riley R."/>
            <person name="Ohm R."/>
            <person name="Sun H."/>
            <person name="Tunlid A."/>
            <person name="Henrissat B."/>
            <person name="Grigoriev I.V."/>
            <person name="Hibbett D.S."/>
            <person name="Martin F."/>
        </authorList>
    </citation>
    <scope>NUCLEOTIDE SEQUENCE [LARGE SCALE GENOMIC DNA]</scope>
    <source>
        <strain evidence="2">Zn</strain>
    </source>
</reference>
<proteinExistence type="predicted"/>
<organism evidence="1 2">
    <name type="scientific">Oidiodendron maius (strain Zn)</name>
    <dbReference type="NCBI Taxonomy" id="913774"/>
    <lineage>
        <taxon>Eukaryota</taxon>
        <taxon>Fungi</taxon>
        <taxon>Dikarya</taxon>
        <taxon>Ascomycota</taxon>
        <taxon>Pezizomycotina</taxon>
        <taxon>Leotiomycetes</taxon>
        <taxon>Leotiomycetes incertae sedis</taxon>
        <taxon>Myxotrichaceae</taxon>
        <taxon>Oidiodendron</taxon>
    </lineage>
</organism>
<dbReference type="Proteomes" id="UP000054321">
    <property type="component" value="Unassembled WGS sequence"/>
</dbReference>
<protein>
    <submittedName>
        <fullName evidence="1">Uncharacterized protein</fullName>
    </submittedName>
</protein>
<sequence length="545" mass="59924">MSTNHSLDPGGQFVFPTPQSKPMLYLTVQPQYTIFLESDGSGAFIVNAPLSYIFGQPFTNVSYDTPGSSTGNPFTTLDFDIFNEENGALLVRNSVPVNSSGNVFGFSFSSFTPRETPYQVSIYGTSPDGEQSFTASAQVYILPARSYGSAVKIDHLFGGLYVQNAFNNWDGWYPVFQNGYYADASYVTPSTNISFEHLDTYSAQGFNAINVVPDGSGPDSSFPPSLAQYWDRMDELNLLNIYDMRYSYLNATKVNDQVSMWKNRTSLLMWYTGDEPDGTSDPLNATLDTYNQLKSLDPYHPVSLVLNCQDYYYADYASGAEIIFEDAYPVGINATWSVRWDTPCNLTYGDCGCDNCDGTLTDVSIRLDQFTNYQANIDGQGSKPNWAVLQAFGNQDYWQSVPSPAELENMMVLAVNHNAKGITYWEYPSTDEINVESGKLGNVLKTKPAIDFLFGSNAIKNLPVEGEPLVDASAWIVGSKMMVGVASEEYVDFDSDISITLPQVAVSVDQVLYGNSTWAVSGDKLSKSGLKGLETGILVLSLTSS</sequence>
<gene>
    <name evidence="1" type="ORF">OIDMADRAFT_185717</name>
</gene>
<dbReference type="STRING" id="913774.A0A0C3DYW1"/>
<reference evidence="1 2" key="1">
    <citation type="submission" date="2014-04" db="EMBL/GenBank/DDBJ databases">
        <authorList>
            <consortium name="DOE Joint Genome Institute"/>
            <person name="Kuo A."/>
            <person name="Martino E."/>
            <person name="Perotto S."/>
            <person name="Kohler A."/>
            <person name="Nagy L.G."/>
            <person name="Floudas D."/>
            <person name="Copeland A."/>
            <person name="Barry K.W."/>
            <person name="Cichocki N."/>
            <person name="Veneault-Fourrey C."/>
            <person name="LaButti K."/>
            <person name="Lindquist E.A."/>
            <person name="Lipzen A."/>
            <person name="Lundell T."/>
            <person name="Morin E."/>
            <person name="Murat C."/>
            <person name="Sun H."/>
            <person name="Tunlid A."/>
            <person name="Henrissat B."/>
            <person name="Grigoriev I.V."/>
            <person name="Hibbett D.S."/>
            <person name="Martin F."/>
            <person name="Nordberg H.P."/>
            <person name="Cantor M.N."/>
            <person name="Hua S.X."/>
        </authorList>
    </citation>
    <scope>NUCLEOTIDE SEQUENCE [LARGE SCALE GENOMIC DNA]</scope>
    <source>
        <strain evidence="1 2">Zn</strain>
    </source>
</reference>
<dbReference type="Gene3D" id="3.20.20.80">
    <property type="entry name" value="Glycosidases"/>
    <property type="match status" value="1"/>
</dbReference>
<name>A0A0C3DYW1_OIDMZ</name>
<accession>A0A0C3DYW1</accession>
<dbReference type="AlphaFoldDB" id="A0A0C3DYW1"/>
<evidence type="ECO:0000313" key="1">
    <source>
        <dbReference type="EMBL" id="KIN07273.1"/>
    </source>
</evidence>
<dbReference type="InParanoid" id="A0A0C3DYW1"/>
<evidence type="ECO:0000313" key="2">
    <source>
        <dbReference type="Proteomes" id="UP000054321"/>
    </source>
</evidence>
<dbReference type="HOGENOM" id="CLU_022442_0_0_1"/>